<dbReference type="InterPro" id="IPR020904">
    <property type="entry name" value="Sc_DH/Rdtase_CS"/>
</dbReference>
<gene>
    <name evidence="4" type="ORF">GCM10011383_39760</name>
</gene>
<comment type="caution">
    <text evidence="4">The sequence shown here is derived from an EMBL/GenBank/DDBJ whole genome shotgun (WGS) entry which is preliminary data.</text>
</comment>
<dbReference type="PROSITE" id="PS00061">
    <property type="entry name" value="ADH_SHORT"/>
    <property type="match status" value="1"/>
</dbReference>
<dbReference type="PRINTS" id="PR00081">
    <property type="entry name" value="GDHRDH"/>
</dbReference>
<evidence type="ECO:0000256" key="2">
    <source>
        <dbReference type="ARBA" id="ARBA00023002"/>
    </source>
</evidence>
<accession>A0ABQ1UPQ4</accession>
<dbReference type="EMBL" id="BMHT01000008">
    <property type="protein sequence ID" value="GGF24159.1"/>
    <property type="molecule type" value="Genomic_DNA"/>
</dbReference>
<proteinExistence type="inferred from homology"/>
<keyword evidence="2" id="KW-0560">Oxidoreductase</keyword>
<evidence type="ECO:0000313" key="5">
    <source>
        <dbReference type="Proteomes" id="UP000632273"/>
    </source>
</evidence>
<sequence>MPETQKIWFITGASTGLGEALATLLLEKGDKVVATFRQPEQVAAFTQKAPGQSLGVLADVTNAEHVTAAVQQALDTFGHLDVIVNNAGYGSLGSIEEITEEETQRQFDVNVFGPLRLVRAVLPHLRAQKSGHILNISSVGGLIGMAHAGIYNSSKFALEGLGESLAAQLKPLGIHVTNVEPGPFRTNWAGPSATYTDTKIADYASTVGEGLKASLGRSGNQTGDPVKAAEAMYQLVRLPNPPMRLLLGGFAYQMTRQKLQAMLKEIDDFAYLGEPTDF</sequence>
<dbReference type="RefSeq" id="WP_188815806.1">
    <property type="nucleotide sequence ID" value="NZ_BMHT01000008.1"/>
</dbReference>
<dbReference type="InterPro" id="IPR051911">
    <property type="entry name" value="SDR_oxidoreductase"/>
</dbReference>
<evidence type="ECO:0000256" key="3">
    <source>
        <dbReference type="RuleBase" id="RU000363"/>
    </source>
</evidence>
<comment type="similarity">
    <text evidence="1 3">Belongs to the short-chain dehydrogenases/reductases (SDR) family.</text>
</comment>
<dbReference type="Gene3D" id="3.40.50.720">
    <property type="entry name" value="NAD(P)-binding Rossmann-like Domain"/>
    <property type="match status" value="1"/>
</dbReference>
<name>A0ABQ1UPQ4_9BACT</name>
<evidence type="ECO:0000313" key="4">
    <source>
        <dbReference type="EMBL" id="GGF24159.1"/>
    </source>
</evidence>
<evidence type="ECO:0000256" key="1">
    <source>
        <dbReference type="ARBA" id="ARBA00006484"/>
    </source>
</evidence>
<dbReference type="NCBIfam" id="NF006114">
    <property type="entry name" value="PRK08263.1"/>
    <property type="match status" value="1"/>
</dbReference>
<reference evidence="5" key="1">
    <citation type="journal article" date="2019" name="Int. J. Syst. Evol. Microbiol.">
        <title>The Global Catalogue of Microorganisms (GCM) 10K type strain sequencing project: providing services to taxonomists for standard genome sequencing and annotation.</title>
        <authorList>
            <consortium name="The Broad Institute Genomics Platform"/>
            <consortium name="The Broad Institute Genome Sequencing Center for Infectious Disease"/>
            <person name="Wu L."/>
            <person name="Ma J."/>
        </authorList>
    </citation>
    <scope>NUCLEOTIDE SEQUENCE [LARGE SCALE GENOMIC DNA]</scope>
    <source>
        <strain evidence="5">CGMCC 1.15197</strain>
    </source>
</reference>
<dbReference type="SUPFAM" id="SSF51735">
    <property type="entry name" value="NAD(P)-binding Rossmann-fold domains"/>
    <property type="match status" value="1"/>
</dbReference>
<dbReference type="PANTHER" id="PTHR43976:SF16">
    <property type="entry name" value="SHORT-CHAIN DEHYDROGENASE_REDUCTASE FAMILY PROTEIN"/>
    <property type="match status" value="1"/>
</dbReference>
<dbReference type="PRINTS" id="PR00080">
    <property type="entry name" value="SDRFAMILY"/>
</dbReference>
<dbReference type="PANTHER" id="PTHR43976">
    <property type="entry name" value="SHORT CHAIN DEHYDROGENASE"/>
    <property type="match status" value="1"/>
</dbReference>
<dbReference type="Pfam" id="PF00106">
    <property type="entry name" value="adh_short"/>
    <property type="match status" value="1"/>
</dbReference>
<protein>
    <submittedName>
        <fullName evidence="4">Short-chain dehydrogenase/reductase</fullName>
    </submittedName>
</protein>
<dbReference type="CDD" id="cd05374">
    <property type="entry name" value="17beta-HSD-like_SDR_c"/>
    <property type="match status" value="1"/>
</dbReference>
<dbReference type="InterPro" id="IPR002347">
    <property type="entry name" value="SDR_fam"/>
</dbReference>
<keyword evidence="5" id="KW-1185">Reference proteome</keyword>
<dbReference type="NCBIfam" id="NF004824">
    <property type="entry name" value="PRK06180.1"/>
    <property type="match status" value="1"/>
</dbReference>
<organism evidence="4 5">
    <name type="scientific">Hymenobacter cavernae</name>
    <dbReference type="NCBI Taxonomy" id="2044852"/>
    <lineage>
        <taxon>Bacteria</taxon>
        <taxon>Pseudomonadati</taxon>
        <taxon>Bacteroidota</taxon>
        <taxon>Cytophagia</taxon>
        <taxon>Cytophagales</taxon>
        <taxon>Hymenobacteraceae</taxon>
        <taxon>Hymenobacter</taxon>
    </lineage>
</organism>
<dbReference type="Proteomes" id="UP000632273">
    <property type="component" value="Unassembled WGS sequence"/>
</dbReference>
<dbReference type="InterPro" id="IPR036291">
    <property type="entry name" value="NAD(P)-bd_dom_sf"/>
</dbReference>